<dbReference type="InterPro" id="IPR000644">
    <property type="entry name" value="CBS_dom"/>
</dbReference>
<name>A7RXK5_NEMVE</name>
<dbReference type="PANTHER" id="PTHR13780">
    <property type="entry name" value="AMP-ACTIVATED PROTEIN KINASE, GAMMA REGULATORY SUBUNIT"/>
    <property type="match status" value="1"/>
</dbReference>
<feature type="domain" description="CBS" evidence="7">
    <location>
        <begin position="342"/>
        <end position="402"/>
    </location>
</feature>
<dbReference type="PROSITE" id="PS51371">
    <property type="entry name" value="CBS"/>
    <property type="match status" value="4"/>
</dbReference>
<reference evidence="8 9" key="1">
    <citation type="journal article" date="2007" name="Science">
        <title>Sea anemone genome reveals ancestral eumetazoan gene repertoire and genomic organization.</title>
        <authorList>
            <person name="Putnam N.H."/>
            <person name="Srivastava M."/>
            <person name="Hellsten U."/>
            <person name="Dirks B."/>
            <person name="Chapman J."/>
            <person name="Salamov A."/>
            <person name="Terry A."/>
            <person name="Shapiro H."/>
            <person name="Lindquist E."/>
            <person name="Kapitonov V.V."/>
            <person name="Jurka J."/>
            <person name="Genikhovich G."/>
            <person name="Grigoriev I.V."/>
            <person name="Lucas S.M."/>
            <person name="Steele R.E."/>
            <person name="Finnerty J.R."/>
            <person name="Technau U."/>
            <person name="Martindale M.Q."/>
            <person name="Rokhsar D.S."/>
        </authorList>
    </citation>
    <scope>NUCLEOTIDE SEQUENCE [LARGE SCALE GENOMIC DNA]</scope>
    <source>
        <strain evidence="9">CH2 X CH6</strain>
    </source>
</reference>
<feature type="domain" description="CBS" evidence="7">
    <location>
        <begin position="184"/>
        <end position="245"/>
    </location>
</feature>
<dbReference type="GO" id="GO:0031588">
    <property type="term" value="C:nucleotide-activated protein kinase complex"/>
    <property type="evidence" value="ECO:0000318"/>
    <property type="project" value="GO_Central"/>
</dbReference>
<dbReference type="GO" id="GO:0043609">
    <property type="term" value="P:regulation of carbon utilization"/>
    <property type="evidence" value="ECO:0000318"/>
    <property type="project" value="GO_Central"/>
</dbReference>
<evidence type="ECO:0000256" key="3">
    <source>
        <dbReference type="ARBA" id="ARBA00023122"/>
    </source>
</evidence>
<evidence type="ECO:0000256" key="4">
    <source>
        <dbReference type="ARBA" id="ARBA00025878"/>
    </source>
</evidence>
<keyword evidence="2" id="KW-0677">Repeat</keyword>
<keyword evidence="3 5" id="KW-0129">CBS domain</keyword>
<dbReference type="AlphaFoldDB" id="A7RXK5"/>
<dbReference type="SMART" id="SM00116">
    <property type="entry name" value="CBS"/>
    <property type="match status" value="4"/>
</dbReference>
<organism evidence="8 9">
    <name type="scientific">Nematostella vectensis</name>
    <name type="common">Starlet sea anemone</name>
    <dbReference type="NCBI Taxonomy" id="45351"/>
    <lineage>
        <taxon>Eukaryota</taxon>
        <taxon>Metazoa</taxon>
        <taxon>Cnidaria</taxon>
        <taxon>Anthozoa</taxon>
        <taxon>Hexacorallia</taxon>
        <taxon>Actiniaria</taxon>
        <taxon>Edwardsiidae</taxon>
        <taxon>Nematostella</taxon>
    </lineage>
</organism>
<feature type="compositionally biased region" description="Basic and acidic residues" evidence="6">
    <location>
        <begin position="106"/>
        <end position="116"/>
    </location>
</feature>
<accession>A7RXK5</accession>
<feature type="compositionally biased region" description="Basic and acidic residues" evidence="6">
    <location>
        <begin position="33"/>
        <end position="53"/>
    </location>
</feature>
<dbReference type="OMA" id="XVQIYEL"/>
<dbReference type="GO" id="GO:0019887">
    <property type="term" value="F:protein kinase regulator activity"/>
    <property type="evidence" value="ECO:0000318"/>
    <property type="project" value="GO_Central"/>
</dbReference>
<dbReference type="EMBL" id="DS469550">
    <property type="protein sequence ID" value="EDO43862.1"/>
    <property type="molecule type" value="Genomic_DNA"/>
</dbReference>
<evidence type="ECO:0000259" key="7">
    <source>
        <dbReference type="PROSITE" id="PS51371"/>
    </source>
</evidence>
<dbReference type="GO" id="GO:0019901">
    <property type="term" value="F:protein kinase binding"/>
    <property type="evidence" value="ECO:0000318"/>
    <property type="project" value="GO_Central"/>
</dbReference>
<dbReference type="HOGENOM" id="CLU_021740_6_1_1"/>
<evidence type="ECO:0000256" key="2">
    <source>
        <dbReference type="ARBA" id="ARBA00022737"/>
    </source>
</evidence>
<dbReference type="PhylomeDB" id="A7RXK5"/>
<dbReference type="STRING" id="45351.A7RXK5"/>
<dbReference type="InParanoid" id="A7RXK5"/>
<dbReference type="PANTHER" id="PTHR13780:SF35">
    <property type="entry name" value="LD22662P"/>
    <property type="match status" value="1"/>
</dbReference>
<dbReference type="CDD" id="cd04641">
    <property type="entry name" value="CBS_euAMPK_gamma-like_repeat2"/>
    <property type="match status" value="1"/>
</dbReference>
<comment type="subunit">
    <text evidence="4">AMPK is a heterotrimer of an alpha catalytic subunit (PRKAA1 or PRKAA2), a beta (PRKAB1 or PRKAB2) and a gamma non-catalytic subunits (PRKAG1, PRKAG2 or PRKAG3). Interacts with FNIP1 and FNIP2.</text>
</comment>
<feature type="compositionally biased region" description="Polar residues" evidence="6">
    <location>
        <begin position="90"/>
        <end position="102"/>
    </location>
</feature>
<dbReference type="GO" id="GO:0005737">
    <property type="term" value="C:cytoplasm"/>
    <property type="evidence" value="ECO:0000318"/>
    <property type="project" value="GO_Central"/>
</dbReference>
<evidence type="ECO:0000256" key="5">
    <source>
        <dbReference type="PROSITE-ProRule" id="PRU00703"/>
    </source>
</evidence>
<gene>
    <name evidence="8" type="ORF">NEMVEDRAFT_v1g163878</name>
</gene>
<evidence type="ECO:0000256" key="1">
    <source>
        <dbReference type="ARBA" id="ARBA00006750"/>
    </source>
</evidence>
<dbReference type="GO" id="GO:0006110">
    <property type="term" value="P:regulation of glycolytic process"/>
    <property type="evidence" value="ECO:0000318"/>
    <property type="project" value="GO_Central"/>
</dbReference>
<evidence type="ECO:0000313" key="9">
    <source>
        <dbReference type="Proteomes" id="UP000001593"/>
    </source>
</evidence>
<sequence>MSLPIQDEAMDVSMSDSKLQDLSMFAMPLMDHSGMDKGDNGLPQDKRSSHEWVQEWQSKSIDGDQGEVFTSRPRSSSQGSGGPPSPSGSMARSNSAPTNSGYDSPDVERMEDESYRSPELLLNHVRQTIGESTMADGTMGTKRDQMFSNDDEDLTFDIDIEESMMGENWCYSNFLKSRMCHELMPKSSKIVVFDTKLNVKKAFFALLANGVRSAPVFDSSRQDFVGMLTITDFINILKCYYKSPLVQMDELEEHKIETWRRLQSLKSDSSLVRISPTQSLYEAVRMLLEFKIHRLPVIDPSTGNALYIITHKRILKFLFAYMQELKMPDFMYKTLEDLGIGTYKCVATVSPSTPLIRVLHMFSEKRVSALPVVDDKGVVVDIYAKFDVINLAAEKTYNNLDVTVQQALEHRAEGFEGVHRCYLEETLFLIVERLIEARVHRLVVVDKEDHCIGVLSLSDILRFLILKPLA</sequence>
<dbReference type="Pfam" id="PF00571">
    <property type="entry name" value="CBS"/>
    <property type="match status" value="4"/>
</dbReference>
<comment type="similarity">
    <text evidence="1">Belongs to the 5'-AMP-activated protein kinase gamma subunit family.</text>
</comment>
<dbReference type="GO" id="GO:0042149">
    <property type="term" value="P:cellular response to glucose starvation"/>
    <property type="evidence" value="ECO:0000318"/>
    <property type="project" value="GO_Central"/>
</dbReference>
<evidence type="ECO:0000313" key="8">
    <source>
        <dbReference type="EMBL" id="EDO43862.1"/>
    </source>
</evidence>
<dbReference type="GO" id="GO:0005634">
    <property type="term" value="C:nucleus"/>
    <property type="evidence" value="ECO:0000318"/>
    <property type="project" value="GO_Central"/>
</dbReference>
<dbReference type="GO" id="GO:0016208">
    <property type="term" value="F:AMP binding"/>
    <property type="evidence" value="ECO:0000318"/>
    <property type="project" value="GO_Central"/>
</dbReference>
<dbReference type="CDD" id="cd04618">
    <property type="entry name" value="CBS_euAMPK_gamma-like_repeat1"/>
    <property type="match status" value="1"/>
</dbReference>
<dbReference type="InterPro" id="IPR046342">
    <property type="entry name" value="CBS_dom_sf"/>
</dbReference>
<dbReference type="Proteomes" id="UP000001593">
    <property type="component" value="Unassembled WGS sequence"/>
</dbReference>
<proteinExistence type="inferred from homology"/>
<dbReference type="SUPFAM" id="SSF54631">
    <property type="entry name" value="CBS-domain pair"/>
    <property type="match status" value="2"/>
</dbReference>
<protein>
    <recommendedName>
        <fullName evidence="7">CBS domain-containing protein</fullName>
    </recommendedName>
</protein>
<feature type="region of interest" description="Disordered" evidence="6">
    <location>
        <begin position="30"/>
        <end position="120"/>
    </location>
</feature>
<dbReference type="InterPro" id="IPR050511">
    <property type="entry name" value="AMPK_gamma/SDS23_families"/>
</dbReference>
<dbReference type="Gene3D" id="3.10.580.10">
    <property type="entry name" value="CBS-domain"/>
    <property type="match status" value="2"/>
</dbReference>
<keyword evidence="9" id="KW-1185">Reference proteome</keyword>
<dbReference type="GO" id="GO:0045722">
    <property type="term" value="P:positive regulation of gluconeogenesis"/>
    <property type="evidence" value="ECO:0000318"/>
    <property type="project" value="GO_Central"/>
</dbReference>
<feature type="domain" description="CBS" evidence="7">
    <location>
        <begin position="267"/>
        <end position="327"/>
    </location>
</feature>
<evidence type="ECO:0000256" key="6">
    <source>
        <dbReference type="SAM" id="MobiDB-lite"/>
    </source>
</evidence>
<feature type="domain" description="CBS" evidence="7">
    <location>
        <begin position="414"/>
        <end position="470"/>
    </location>
</feature>
<dbReference type="eggNOG" id="KOG1764">
    <property type="taxonomic scope" value="Eukaryota"/>
</dbReference>